<gene>
    <name evidence="2" type="ORF">LX64_00366</name>
</gene>
<sequence length="142" mass="16181">MKRVIYCLLFVLLLAACNRYRSIGDGEIKTDIESPVLGTWLMNSSTATHKLTLETNARFTIHSEIQLTAKQPKAVSDVVGYFLLEDSLLQLHPQSMYVAGKKDEGWKSPPQLFVWQIKSVENKTQLYLLDEEKGETSIYVQE</sequence>
<protein>
    <recommendedName>
        <fullName evidence="4">Lipocalin-like protein</fullName>
    </recommendedName>
</protein>
<reference evidence="2 3" key="1">
    <citation type="submission" date="2018-06" db="EMBL/GenBank/DDBJ databases">
        <title>Genomic Encyclopedia of Archaeal and Bacterial Type Strains, Phase II (KMG-II): from individual species to whole genera.</title>
        <authorList>
            <person name="Goeker M."/>
        </authorList>
    </citation>
    <scope>NUCLEOTIDE SEQUENCE [LARGE SCALE GENOMIC DNA]</scope>
    <source>
        <strain evidence="2 3">DSM 23857</strain>
    </source>
</reference>
<keyword evidence="3" id="KW-1185">Reference proteome</keyword>
<dbReference type="RefSeq" id="WP_111595888.1">
    <property type="nucleotide sequence ID" value="NZ_QLLL01000001.1"/>
</dbReference>
<name>A0A327R1N4_9BACT</name>
<organism evidence="2 3">
    <name type="scientific">Chitinophaga skermanii</name>
    <dbReference type="NCBI Taxonomy" id="331697"/>
    <lineage>
        <taxon>Bacteria</taxon>
        <taxon>Pseudomonadati</taxon>
        <taxon>Bacteroidota</taxon>
        <taxon>Chitinophagia</taxon>
        <taxon>Chitinophagales</taxon>
        <taxon>Chitinophagaceae</taxon>
        <taxon>Chitinophaga</taxon>
    </lineage>
</organism>
<evidence type="ECO:0000313" key="3">
    <source>
        <dbReference type="Proteomes" id="UP000249547"/>
    </source>
</evidence>
<evidence type="ECO:0000313" key="2">
    <source>
        <dbReference type="EMBL" id="RAJ10759.1"/>
    </source>
</evidence>
<evidence type="ECO:0008006" key="4">
    <source>
        <dbReference type="Google" id="ProtNLM"/>
    </source>
</evidence>
<dbReference type="PROSITE" id="PS51257">
    <property type="entry name" value="PROKAR_LIPOPROTEIN"/>
    <property type="match status" value="1"/>
</dbReference>
<evidence type="ECO:0000256" key="1">
    <source>
        <dbReference type="SAM" id="SignalP"/>
    </source>
</evidence>
<feature type="signal peptide" evidence="1">
    <location>
        <begin position="1"/>
        <end position="21"/>
    </location>
</feature>
<dbReference type="Proteomes" id="UP000249547">
    <property type="component" value="Unassembled WGS sequence"/>
</dbReference>
<proteinExistence type="predicted"/>
<keyword evidence="1" id="KW-0732">Signal</keyword>
<dbReference type="EMBL" id="QLLL01000001">
    <property type="protein sequence ID" value="RAJ10759.1"/>
    <property type="molecule type" value="Genomic_DNA"/>
</dbReference>
<accession>A0A327R1N4</accession>
<feature type="chain" id="PRO_5016352081" description="Lipocalin-like protein" evidence="1">
    <location>
        <begin position="22"/>
        <end position="142"/>
    </location>
</feature>
<dbReference type="AlphaFoldDB" id="A0A327R1N4"/>
<comment type="caution">
    <text evidence="2">The sequence shown here is derived from an EMBL/GenBank/DDBJ whole genome shotgun (WGS) entry which is preliminary data.</text>
</comment>